<protein>
    <submittedName>
        <fullName evidence="1">Uncharacterized protein</fullName>
    </submittedName>
</protein>
<gene>
    <name evidence="1" type="ORF">HD597_011271</name>
</gene>
<dbReference type="RefSeq" id="WP_253756529.1">
    <property type="nucleotide sequence ID" value="NZ_BAABKA010000012.1"/>
</dbReference>
<sequence>MIHPKPGQALPEPLAELQSAYPGWSIWTSRGDGDFAPRCYATRPGELTDYQLNHGLARTVQAETPDKLSLLLVRQTSIFRNLAGRGYAA</sequence>
<reference evidence="1" key="1">
    <citation type="submission" date="2022-06" db="EMBL/GenBank/DDBJ databases">
        <title>Sequencing the genomes of 1000 actinobacteria strains.</title>
        <authorList>
            <person name="Klenk H.-P."/>
        </authorList>
    </citation>
    <scope>NUCLEOTIDE SEQUENCE</scope>
    <source>
        <strain evidence="1">DSM 46694</strain>
    </source>
</reference>
<comment type="caution">
    <text evidence="1">The sequence shown here is derived from an EMBL/GenBank/DDBJ whole genome shotgun (WGS) entry which is preliminary data.</text>
</comment>
<name>A0A9X2GSB2_9ACTN</name>
<keyword evidence="2" id="KW-1185">Reference proteome</keyword>
<dbReference type="AlphaFoldDB" id="A0A9X2GSB2"/>
<accession>A0A9X2GSB2</accession>
<dbReference type="Proteomes" id="UP001139648">
    <property type="component" value="Unassembled WGS sequence"/>
</dbReference>
<dbReference type="EMBL" id="JAMZEB010000002">
    <property type="protein sequence ID" value="MCP2364251.1"/>
    <property type="molecule type" value="Genomic_DNA"/>
</dbReference>
<organism evidence="1 2">
    <name type="scientific">Nonomuraea thailandensis</name>
    <dbReference type="NCBI Taxonomy" id="1188745"/>
    <lineage>
        <taxon>Bacteria</taxon>
        <taxon>Bacillati</taxon>
        <taxon>Actinomycetota</taxon>
        <taxon>Actinomycetes</taxon>
        <taxon>Streptosporangiales</taxon>
        <taxon>Streptosporangiaceae</taxon>
        <taxon>Nonomuraea</taxon>
    </lineage>
</organism>
<evidence type="ECO:0000313" key="1">
    <source>
        <dbReference type="EMBL" id="MCP2364251.1"/>
    </source>
</evidence>
<proteinExistence type="predicted"/>
<evidence type="ECO:0000313" key="2">
    <source>
        <dbReference type="Proteomes" id="UP001139648"/>
    </source>
</evidence>